<gene>
    <name evidence="2" type="ORF">E2C01_049777</name>
</gene>
<reference evidence="2 3" key="1">
    <citation type="submission" date="2019-05" db="EMBL/GenBank/DDBJ databases">
        <title>Another draft genome of Portunus trituberculatus and its Hox gene families provides insights of decapod evolution.</title>
        <authorList>
            <person name="Jeong J.-H."/>
            <person name="Song I."/>
            <person name="Kim S."/>
            <person name="Choi T."/>
            <person name="Kim D."/>
            <person name="Ryu S."/>
            <person name="Kim W."/>
        </authorList>
    </citation>
    <scope>NUCLEOTIDE SEQUENCE [LARGE SCALE GENOMIC DNA]</scope>
    <source>
        <tissue evidence="2">Muscle</tissue>
    </source>
</reference>
<comment type="caution">
    <text evidence="2">The sequence shown here is derived from an EMBL/GenBank/DDBJ whole genome shotgun (WGS) entry which is preliminary data.</text>
</comment>
<accession>A0A5B7GAD0</accession>
<sequence length="204" mass="22015">MPVLNVRVVLALQEASLGLVTRSMVQVDSLSLQVHYLRQSVWLALDQSPKSQPVAPSRVQEALLAKTAWGGSLGRKPLSVHLGNSASKAQLRRSDMDSDLLFESSSAKKAIGQVQQVPSVLLIEAAAKAPIKAKPRLGTPLVEKHSSCLSTSAESHPHPGPTQQRSSKPYFPQFWMSLFETVKEPDISEMTPLLLTSSIGGCLA</sequence>
<evidence type="ECO:0000313" key="3">
    <source>
        <dbReference type="Proteomes" id="UP000324222"/>
    </source>
</evidence>
<name>A0A5B7GAD0_PORTR</name>
<feature type="region of interest" description="Disordered" evidence="1">
    <location>
        <begin position="143"/>
        <end position="167"/>
    </location>
</feature>
<evidence type="ECO:0000256" key="1">
    <source>
        <dbReference type="SAM" id="MobiDB-lite"/>
    </source>
</evidence>
<organism evidence="2 3">
    <name type="scientific">Portunus trituberculatus</name>
    <name type="common">Swimming crab</name>
    <name type="synonym">Neptunus trituberculatus</name>
    <dbReference type="NCBI Taxonomy" id="210409"/>
    <lineage>
        <taxon>Eukaryota</taxon>
        <taxon>Metazoa</taxon>
        <taxon>Ecdysozoa</taxon>
        <taxon>Arthropoda</taxon>
        <taxon>Crustacea</taxon>
        <taxon>Multicrustacea</taxon>
        <taxon>Malacostraca</taxon>
        <taxon>Eumalacostraca</taxon>
        <taxon>Eucarida</taxon>
        <taxon>Decapoda</taxon>
        <taxon>Pleocyemata</taxon>
        <taxon>Brachyura</taxon>
        <taxon>Eubrachyura</taxon>
        <taxon>Portunoidea</taxon>
        <taxon>Portunidae</taxon>
        <taxon>Portuninae</taxon>
        <taxon>Portunus</taxon>
    </lineage>
</organism>
<keyword evidence="3" id="KW-1185">Reference proteome</keyword>
<protein>
    <submittedName>
        <fullName evidence="2">Uncharacterized protein</fullName>
    </submittedName>
</protein>
<dbReference type="EMBL" id="VSRR010013476">
    <property type="protein sequence ID" value="MPC55832.1"/>
    <property type="molecule type" value="Genomic_DNA"/>
</dbReference>
<evidence type="ECO:0000313" key="2">
    <source>
        <dbReference type="EMBL" id="MPC55832.1"/>
    </source>
</evidence>
<dbReference type="Proteomes" id="UP000324222">
    <property type="component" value="Unassembled WGS sequence"/>
</dbReference>
<proteinExistence type="predicted"/>
<dbReference type="AlphaFoldDB" id="A0A5B7GAD0"/>